<proteinExistence type="predicted"/>
<dbReference type="AlphaFoldDB" id="A0A6C0DPT9"/>
<feature type="domain" description="J" evidence="3">
    <location>
        <begin position="115"/>
        <end position="183"/>
    </location>
</feature>
<dbReference type="Gene3D" id="1.10.287.110">
    <property type="entry name" value="DnaJ domain"/>
    <property type="match status" value="1"/>
</dbReference>
<name>A0A6C0DPT9_9ZZZZ</name>
<evidence type="ECO:0000259" key="3">
    <source>
        <dbReference type="PROSITE" id="PS50076"/>
    </source>
</evidence>
<dbReference type="InterPro" id="IPR036869">
    <property type="entry name" value="J_dom_sf"/>
</dbReference>
<feature type="coiled-coil region" evidence="1">
    <location>
        <begin position="358"/>
        <end position="385"/>
    </location>
</feature>
<keyword evidence="1" id="KW-0175">Coiled coil</keyword>
<dbReference type="SMART" id="SM00271">
    <property type="entry name" value="DnaJ"/>
    <property type="match status" value="1"/>
</dbReference>
<dbReference type="CDD" id="cd06257">
    <property type="entry name" value="DnaJ"/>
    <property type="match status" value="1"/>
</dbReference>
<reference evidence="4" key="1">
    <citation type="journal article" date="2020" name="Nature">
        <title>Giant virus diversity and host interactions through global metagenomics.</title>
        <authorList>
            <person name="Schulz F."/>
            <person name="Roux S."/>
            <person name="Paez-Espino D."/>
            <person name="Jungbluth S."/>
            <person name="Walsh D.A."/>
            <person name="Denef V.J."/>
            <person name="McMahon K.D."/>
            <person name="Konstantinidis K.T."/>
            <person name="Eloe-Fadrosh E.A."/>
            <person name="Kyrpides N.C."/>
            <person name="Woyke T."/>
        </authorList>
    </citation>
    <scope>NUCLEOTIDE SEQUENCE</scope>
    <source>
        <strain evidence="4">GVMAG-M-3300023174-46</strain>
    </source>
</reference>
<protein>
    <recommendedName>
        <fullName evidence="3">J domain-containing protein</fullName>
    </recommendedName>
</protein>
<accession>A0A6C0DPT9</accession>
<sequence length="404" mass="45264">MGNTGSIPLPHVRMYQNLVSIQSPATRVQMIQTMLSSPEHLSSAKQAGIYGHLLHYVNSITSGSQATLPTVGDAKDTRQASASSSSQVLTTTQSKGQNVQASQKGNEKAMNYFTACLRIMGLEDEVALTEDLLKNAYKKAVIRAHPDKGGSEKEFEAVTRAYGYLGEILKRIYGGRSKEGKVEAPAMLQSGRTTDSEAWKMVEPVRVNPDKLDMKVFNELFEKTRIPDPEENGYGDWLKGDTIQTNTPKFGGKFNREVFHKAFEEDQASKQNGDTSQLIQQPKELSLASRIGYGVELGRTGRDDYTMASNEGGLQYTDLKRAYTSESTFSHQVNGVRVEERNLEQYTKARGKAPNPLTEKELYELQESEKAIARMEEQRKLRMAQEAVHEQSYFDRMKQLVLRN</sequence>
<dbReference type="InterPro" id="IPR001623">
    <property type="entry name" value="DnaJ_domain"/>
</dbReference>
<feature type="region of interest" description="Disordered" evidence="2">
    <location>
        <begin position="67"/>
        <end position="104"/>
    </location>
</feature>
<feature type="compositionally biased region" description="Low complexity" evidence="2">
    <location>
        <begin position="79"/>
        <end position="94"/>
    </location>
</feature>
<dbReference type="EMBL" id="MN739654">
    <property type="protein sequence ID" value="QHT18354.1"/>
    <property type="molecule type" value="Genomic_DNA"/>
</dbReference>
<evidence type="ECO:0000313" key="4">
    <source>
        <dbReference type="EMBL" id="QHT18354.1"/>
    </source>
</evidence>
<dbReference type="PROSITE" id="PS50076">
    <property type="entry name" value="DNAJ_2"/>
    <property type="match status" value="1"/>
</dbReference>
<organism evidence="4">
    <name type="scientific">viral metagenome</name>
    <dbReference type="NCBI Taxonomy" id="1070528"/>
    <lineage>
        <taxon>unclassified sequences</taxon>
        <taxon>metagenomes</taxon>
        <taxon>organismal metagenomes</taxon>
    </lineage>
</organism>
<dbReference type="SUPFAM" id="SSF46565">
    <property type="entry name" value="Chaperone J-domain"/>
    <property type="match status" value="1"/>
</dbReference>
<feature type="compositionally biased region" description="Polar residues" evidence="2">
    <location>
        <begin position="95"/>
        <end position="104"/>
    </location>
</feature>
<evidence type="ECO:0000256" key="2">
    <source>
        <dbReference type="SAM" id="MobiDB-lite"/>
    </source>
</evidence>
<evidence type="ECO:0000256" key="1">
    <source>
        <dbReference type="SAM" id="Coils"/>
    </source>
</evidence>